<dbReference type="SUPFAM" id="SSF56784">
    <property type="entry name" value="HAD-like"/>
    <property type="match status" value="1"/>
</dbReference>
<dbReference type="InterPro" id="IPR023214">
    <property type="entry name" value="HAD_sf"/>
</dbReference>
<organism evidence="1 2">
    <name type="scientific">Desulfovibrio gilichinskyi</name>
    <dbReference type="NCBI Taxonomy" id="1519643"/>
    <lineage>
        <taxon>Bacteria</taxon>
        <taxon>Pseudomonadati</taxon>
        <taxon>Thermodesulfobacteriota</taxon>
        <taxon>Desulfovibrionia</taxon>
        <taxon>Desulfovibrionales</taxon>
        <taxon>Desulfovibrionaceae</taxon>
        <taxon>Desulfovibrio</taxon>
    </lineage>
</organism>
<dbReference type="RefSeq" id="WP_085103292.1">
    <property type="nucleotide sequence ID" value="NZ_FWZU01000004.1"/>
</dbReference>
<dbReference type="OrthoDB" id="573782at2"/>
<evidence type="ECO:0008006" key="3">
    <source>
        <dbReference type="Google" id="ProtNLM"/>
    </source>
</evidence>
<accession>A0A1X7EA09</accession>
<sequence length="209" mass="23688">MRIGIDLDNTIIKYDKLFHDVALSKKLVGSLSLVNKRVIRDEIRLLHGDEEWQKLQVEVYGNSVGQAELMTGVYDFLLSLKRAGHSFQIVSHKTQYPNYGNSNVDLRKKALFFLSENGFFSENGLSMSTKDVFFLSTRSEKVKKISELNHSIFIDDLEEVFSDPDFPNGVTKILFSPEDADCFVPDVTVFSSFEKIGEHVFKGIDHGAV</sequence>
<reference evidence="2" key="1">
    <citation type="submission" date="2017-04" db="EMBL/GenBank/DDBJ databases">
        <authorList>
            <person name="Varghese N."/>
            <person name="Submissions S."/>
        </authorList>
    </citation>
    <scope>NUCLEOTIDE SEQUENCE [LARGE SCALE GENOMIC DNA]</scope>
    <source>
        <strain evidence="2">K3S</strain>
    </source>
</reference>
<dbReference type="Gene3D" id="3.40.50.1000">
    <property type="entry name" value="HAD superfamily/HAD-like"/>
    <property type="match status" value="1"/>
</dbReference>
<gene>
    <name evidence="1" type="ORF">SAMN06295933_2828</name>
</gene>
<protein>
    <recommendedName>
        <fullName evidence="3">Haloacid dehalogenase-like hydrolase</fullName>
    </recommendedName>
</protein>
<proteinExistence type="predicted"/>
<dbReference type="AlphaFoldDB" id="A0A1X7EA09"/>
<dbReference type="Proteomes" id="UP000192906">
    <property type="component" value="Unassembled WGS sequence"/>
</dbReference>
<dbReference type="InterPro" id="IPR036412">
    <property type="entry name" value="HAD-like_sf"/>
</dbReference>
<evidence type="ECO:0000313" key="2">
    <source>
        <dbReference type="Proteomes" id="UP000192906"/>
    </source>
</evidence>
<dbReference type="EMBL" id="FWZU01000004">
    <property type="protein sequence ID" value="SMF30341.1"/>
    <property type="molecule type" value="Genomic_DNA"/>
</dbReference>
<dbReference type="STRING" id="1519643.SAMN06295933_2828"/>
<keyword evidence="2" id="KW-1185">Reference proteome</keyword>
<name>A0A1X7EA09_9BACT</name>
<evidence type="ECO:0000313" key="1">
    <source>
        <dbReference type="EMBL" id="SMF30341.1"/>
    </source>
</evidence>